<dbReference type="PANTHER" id="PTHR19836">
    <property type="entry name" value="30S RIBOSOMAL PROTEIN S14"/>
    <property type="match status" value="1"/>
</dbReference>
<evidence type="ECO:0000256" key="1">
    <source>
        <dbReference type="ARBA" id="ARBA00009083"/>
    </source>
</evidence>
<evidence type="ECO:0000256" key="3">
    <source>
        <dbReference type="ARBA" id="ARBA00023274"/>
    </source>
</evidence>
<dbReference type="GO" id="GO:0015935">
    <property type="term" value="C:small ribosomal subunit"/>
    <property type="evidence" value="ECO:0007669"/>
    <property type="project" value="TreeGrafter"/>
</dbReference>
<organism evidence="4">
    <name type="scientific">Pterocladiophila hemisphaerica</name>
    <dbReference type="NCBI Taxonomy" id="2712948"/>
    <lineage>
        <taxon>Eukaryota</taxon>
        <taxon>Rhodophyta</taxon>
        <taxon>Florideophyceae</taxon>
        <taxon>Rhodymeniophycidae</taxon>
        <taxon>Gracilariales</taxon>
        <taxon>Pterocladiophilaceae</taxon>
        <taxon>Pterocladiophila</taxon>
    </lineage>
</organism>
<accession>A0A6M3WWS0</accession>
<evidence type="ECO:0000256" key="2">
    <source>
        <dbReference type="ARBA" id="ARBA00022980"/>
    </source>
</evidence>
<keyword evidence="4" id="KW-0150">Chloroplast</keyword>
<dbReference type="NCBIfam" id="NF006477">
    <property type="entry name" value="PRK08881.1"/>
    <property type="match status" value="1"/>
</dbReference>
<sequence>MNNQIILTQKNNIKILKTADYRTKLKKSIKIANTFEEQMQFQKKLQKLSRSTSKARFRTLCWKTGRTRSVYQDFRLSRQSLREMAHNGFIPGIIKSS</sequence>
<dbReference type="GO" id="GO:0006412">
    <property type="term" value="P:translation"/>
    <property type="evidence" value="ECO:0007669"/>
    <property type="project" value="InterPro"/>
</dbReference>
<protein>
    <submittedName>
        <fullName evidence="4">Ribosomal protein S14</fullName>
    </submittedName>
</protein>
<dbReference type="InterPro" id="IPR001209">
    <property type="entry name" value="Ribosomal_uS14"/>
</dbReference>
<gene>
    <name evidence="4" type="primary">rps14</name>
</gene>
<keyword evidence="2 4" id="KW-0689">Ribosomal protein</keyword>
<comment type="similarity">
    <text evidence="1">Belongs to the universal ribosomal protein uS14 family.</text>
</comment>
<dbReference type="GO" id="GO:0005737">
    <property type="term" value="C:cytoplasm"/>
    <property type="evidence" value="ECO:0007669"/>
    <property type="project" value="UniProtKB-ARBA"/>
</dbReference>
<reference evidence="4" key="1">
    <citation type="journal article" date="2020" name="J. Phycol.">
        <title>The Organelle Genomes in the Photosynthetic Red Algal Parasite Pterocladiophila hemisphaerica (Florideophyceae, Rhodophyta) Have Elevated Substitution Rates and Extreme Gene Loss in the Plastid Genome.</title>
        <authorList>
            <person name="Preuss M."/>
            <person name="Verbruggen H."/>
            <person name="Zuccarello G.C."/>
        </authorList>
    </citation>
    <scope>NUCLEOTIDE SEQUENCE</scope>
</reference>
<dbReference type="PANTHER" id="PTHR19836:SF19">
    <property type="entry name" value="SMALL RIBOSOMAL SUBUNIT PROTEIN US14M"/>
    <property type="match status" value="1"/>
</dbReference>
<dbReference type="Gene3D" id="1.10.287.1480">
    <property type="match status" value="1"/>
</dbReference>
<dbReference type="SUPFAM" id="SSF57716">
    <property type="entry name" value="Glucocorticoid receptor-like (DNA-binding domain)"/>
    <property type="match status" value="1"/>
</dbReference>
<name>A0A6M3WWS0_9FLOR</name>
<dbReference type="Pfam" id="PF00253">
    <property type="entry name" value="Ribosomal_S14"/>
    <property type="match status" value="1"/>
</dbReference>
<keyword evidence="3" id="KW-0687">Ribonucleoprotein</keyword>
<dbReference type="EMBL" id="MT117918">
    <property type="protein sequence ID" value="QJH88433.1"/>
    <property type="molecule type" value="Genomic_DNA"/>
</dbReference>
<geneLocation type="chloroplast" evidence="4"/>
<proteinExistence type="inferred from homology"/>
<keyword evidence="4" id="KW-0934">Plastid</keyword>
<evidence type="ECO:0000313" key="4">
    <source>
        <dbReference type="EMBL" id="QJH88433.1"/>
    </source>
</evidence>
<dbReference type="AlphaFoldDB" id="A0A6M3WWS0"/>
<dbReference type="GO" id="GO:0003735">
    <property type="term" value="F:structural constituent of ribosome"/>
    <property type="evidence" value="ECO:0007669"/>
    <property type="project" value="InterPro"/>
</dbReference>